<organism evidence="10 11">
    <name type="scientific">Herbaspirillum rhizosphaerae</name>
    <dbReference type="NCBI Taxonomy" id="346179"/>
    <lineage>
        <taxon>Bacteria</taxon>
        <taxon>Pseudomonadati</taxon>
        <taxon>Pseudomonadota</taxon>
        <taxon>Betaproteobacteria</taxon>
        <taxon>Burkholderiales</taxon>
        <taxon>Oxalobacteraceae</taxon>
        <taxon>Herbaspirillum</taxon>
    </lineage>
</organism>
<dbReference type="PANTHER" id="PTHR34582:SF6">
    <property type="entry name" value="UPF0702 TRANSMEMBRANE PROTEIN YCAP"/>
    <property type="match status" value="1"/>
</dbReference>
<name>A0ABW8Z207_9BURK</name>
<feature type="transmembrane region" description="Helical" evidence="8">
    <location>
        <begin position="103"/>
        <end position="122"/>
    </location>
</feature>
<dbReference type="RefSeq" id="WP_408165164.1">
    <property type="nucleotide sequence ID" value="NZ_JAQQFR010000001.1"/>
</dbReference>
<keyword evidence="5 8" id="KW-1133">Transmembrane helix</keyword>
<accession>A0ABW8Z207</accession>
<reference evidence="10 11" key="1">
    <citation type="journal article" date="2024" name="Chem. Sci.">
        <title>Discovery of megapolipeptins by genome mining of a Burkholderiales bacteria collection.</title>
        <authorList>
            <person name="Paulo B.S."/>
            <person name="Recchia M.J.J."/>
            <person name="Lee S."/>
            <person name="Fergusson C.H."/>
            <person name="Romanowski S.B."/>
            <person name="Hernandez A."/>
            <person name="Krull N."/>
            <person name="Liu D.Y."/>
            <person name="Cavanagh H."/>
            <person name="Bos A."/>
            <person name="Gray C.A."/>
            <person name="Murphy B.T."/>
            <person name="Linington R.G."/>
            <person name="Eustaquio A.S."/>
        </authorList>
    </citation>
    <scope>NUCLEOTIDE SEQUENCE [LARGE SCALE GENOMIC DNA]</scope>
    <source>
        <strain evidence="10 11">RL21-008-BIB-B</strain>
    </source>
</reference>
<evidence type="ECO:0000256" key="6">
    <source>
        <dbReference type="ARBA" id="ARBA00023136"/>
    </source>
</evidence>
<evidence type="ECO:0000256" key="7">
    <source>
        <dbReference type="SAM" id="MobiDB-lite"/>
    </source>
</evidence>
<dbReference type="InterPro" id="IPR023090">
    <property type="entry name" value="UPF0702_alpha/beta_dom_sf"/>
</dbReference>
<dbReference type="Pfam" id="PF04239">
    <property type="entry name" value="DUF421"/>
    <property type="match status" value="1"/>
</dbReference>
<feature type="transmembrane region" description="Helical" evidence="8">
    <location>
        <begin position="128"/>
        <end position="148"/>
    </location>
</feature>
<evidence type="ECO:0000313" key="10">
    <source>
        <dbReference type="EMBL" id="MFL9877132.1"/>
    </source>
</evidence>
<evidence type="ECO:0000256" key="3">
    <source>
        <dbReference type="ARBA" id="ARBA00022475"/>
    </source>
</evidence>
<dbReference type="InterPro" id="IPR007353">
    <property type="entry name" value="DUF421"/>
</dbReference>
<gene>
    <name evidence="10" type="ORF">PQR63_01965</name>
</gene>
<feature type="region of interest" description="Disordered" evidence="7">
    <location>
        <begin position="1"/>
        <end position="34"/>
    </location>
</feature>
<keyword evidence="4 8" id="KW-0812">Transmembrane</keyword>
<evidence type="ECO:0000259" key="9">
    <source>
        <dbReference type="Pfam" id="PF04239"/>
    </source>
</evidence>
<feature type="domain" description="YetF C-terminal" evidence="9">
    <location>
        <begin position="150"/>
        <end position="220"/>
    </location>
</feature>
<comment type="caution">
    <text evidence="10">The sequence shown here is derived from an EMBL/GenBank/DDBJ whole genome shotgun (WGS) entry which is preliminary data.</text>
</comment>
<evidence type="ECO:0000256" key="5">
    <source>
        <dbReference type="ARBA" id="ARBA00022989"/>
    </source>
</evidence>
<comment type="subcellular location">
    <subcellularLocation>
        <location evidence="1">Cell membrane</location>
        <topology evidence="1">Multi-pass membrane protein</topology>
    </subcellularLocation>
</comment>
<keyword evidence="11" id="KW-1185">Reference proteome</keyword>
<sequence length="237" mass="26133">MTSPLHCRPDESQDPASHQQLPPPQMHANPALEALRPELQSPLVPSDNPTTRNRENRMQDLNQLIDATDQIGATAMVIRALIVFCFTLIFLRIAGRRSFGQRSAFDLCITVLLGAILSRAIVGASPMLPTLAAGAVLVLLHRLIGVLVTRWSWLDDLISGTERLLVKDGRKDHHQMRAGLISDRDIDVALRKKEDGATLEHVARAVLERNGEITITLHTARNLASDADHRADPHKAT</sequence>
<evidence type="ECO:0000256" key="8">
    <source>
        <dbReference type="SAM" id="Phobius"/>
    </source>
</evidence>
<protein>
    <submittedName>
        <fullName evidence="10">DUF421 domain-containing protein</fullName>
    </submittedName>
</protein>
<comment type="similarity">
    <text evidence="2">Belongs to the UPF0702 family.</text>
</comment>
<dbReference type="Gene3D" id="3.30.240.20">
    <property type="entry name" value="bsu07140 like domains"/>
    <property type="match status" value="1"/>
</dbReference>
<dbReference type="PANTHER" id="PTHR34582">
    <property type="entry name" value="UPF0702 TRANSMEMBRANE PROTEIN YCAP"/>
    <property type="match status" value="1"/>
</dbReference>
<evidence type="ECO:0000256" key="2">
    <source>
        <dbReference type="ARBA" id="ARBA00006448"/>
    </source>
</evidence>
<evidence type="ECO:0000256" key="1">
    <source>
        <dbReference type="ARBA" id="ARBA00004651"/>
    </source>
</evidence>
<proteinExistence type="inferred from homology"/>
<evidence type="ECO:0000313" key="11">
    <source>
        <dbReference type="Proteomes" id="UP001629214"/>
    </source>
</evidence>
<keyword evidence="3" id="KW-1003">Cell membrane</keyword>
<dbReference type="EMBL" id="JAQQFR010000001">
    <property type="protein sequence ID" value="MFL9877132.1"/>
    <property type="molecule type" value="Genomic_DNA"/>
</dbReference>
<evidence type="ECO:0000256" key="4">
    <source>
        <dbReference type="ARBA" id="ARBA00022692"/>
    </source>
</evidence>
<keyword evidence="6 8" id="KW-0472">Membrane</keyword>
<dbReference type="Proteomes" id="UP001629214">
    <property type="component" value="Unassembled WGS sequence"/>
</dbReference>
<feature type="transmembrane region" description="Helical" evidence="8">
    <location>
        <begin position="71"/>
        <end position="91"/>
    </location>
</feature>